<accession>A0A5N5GC10</accession>
<name>A0A5N5GC10_9ROSA</name>
<reference evidence="1 2" key="1">
    <citation type="submission" date="2019-09" db="EMBL/GenBank/DDBJ databases">
        <authorList>
            <person name="Ou C."/>
        </authorList>
    </citation>
    <scope>NUCLEOTIDE SEQUENCE [LARGE SCALE GENOMIC DNA]</scope>
    <source>
        <strain evidence="1">S2</strain>
        <tissue evidence="1">Leaf</tissue>
    </source>
</reference>
<evidence type="ECO:0000313" key="1">
    <source>
        <dbReference type="EMBL" id="KAB2611060.1"/>
    </source>
</evidence>
<evidence type="ECO:0000313" key="2">
    <source>
        <dbReference type="Proteomes" id="UP000327157"/>
    </source>
</evidence>
<sequence>MVDAYVEFRYDIGNLVWRDCSTKFESWKKVPKVLKKFMLGEFIGMLMKPMRSNRFMWMGFSSRVFDSGSLMCCGRGRIEVEL</sequence>
<protein>
    <submittedName>
        <fullName evidence="1">Uncharacterized protein</fullName>
    </submittedName>
</protein>
<dbReference type="EMBL" id="SMOL01000487">
    <property type="protein sequence ID" value="KAB2611060.1"/>
    <property type="molecule type" value="Genomic_DNA"/>
</dbReference>
<dbReference type="Proteomes" id="UP000327157">
    <property type="component" value="Chromosome 17"/>
</dbReference>
<dbReference type="AlphaFoldDB" id="A0A5N5GC10"/>
<proteinExistence type="predicted"/>
<gene>
    <name evidence="1" type="ORF">D8674_019092</name>
</gene>
<comment type="caution">
    <text evidence="1">The sequence shown here is derived from an EMBL/GenBank/DDBJ whole genome shotgun (WGS) entry which is preliminary data.</text>
</comment>
<reference evidence="1 2" key="3">
    <citation type="submission" date="2019-11" db="EMBL/GenBank/DDBJ databases">
        <title>A de novo genome assembly of a pear dwarfing rootstock.</title>
        <authorList>
            <person name="Wang F."/>
            <person name="Wang J."/>
            <person name="Li S."/>
            <person name="Zhang Y."/>
            <person name="Fang M."/>
            <person name="Ma L."/>
            <person name="Zhao Y."/>
            <person name="Jiang S."/>
        </authorList>
    </citation>
    <scope>NUCLEOTIDE SEQUENCE [LARGE SCALE GENOMIC DNA]</scope>
    <source>
        <strain evidence="1">S2</strain>
        <tissue evidence="1">Leaf</tissue>
    </source>
</reference>
<keyword evidence="2" id="KW-1185">Reference proteome</keyword>
<organism evidence="1 2">
    <name type="scientific">Pyrus ussuriensis x Pyrus communis</name>
    <dbReference type="NCBI Taxonomy" id="2448454"/>
    <lineage>
        <taxon>Eukaryota</taxon>
        <taxon>Viridiplantae</taxon>
        <taxon>Streptophyta</taxon>
        <taxon>Embryophyta</taxon>
        <taxon>Tracheophyta</taxon>
        <taxon>Spermatophyta</taxon>
        <taxon>Magnoliopsida</taxon>
        <taxon>eudicotyledons</taxon>
        <taxon>Gunneridae</taxon>
        <taxon>Pentapetalae</taxon>
        <taxon>rosids</taxon>
        <taxon>fabids</taxon>
        <taxon>Rosales</taxon>
        <taxon>Rosaceae</taxon>
        <taxon>Amygdaloideae</taxon>
        <taxon>Maleae</taxon>
        <taxon>Pyrus</taxon>
    </lineage>
</organism>
<reference evidence="2" key="2">
    <citation type="submission" date="2019-10" db="EMBL/GenBank/DDBJ databases">
        <title>A de novo genome assembly of a pear dwarfing rootstock.</title>
        <authorList>
            <person name="Wang F."/>
            <person name="Wang J."/>
            <person name="Li S."/>
            <person name="Zhang Y."/>
            <person name="Fang M."/>
            <person name="Ma L."/>
            <person name="Zhao Y."/>
            <person name="Jiang S."/>
        </authorList>
    </citation>
    <scope>NUCLEOTIDE SEQUENCE [LARGE SCALE GENOMIC DNA]</scope>
</reference>